<dbReference type="RefSeq" id="XP_032805903.1">
    <property type="nucleotide sequence ID" value="XM_032950012.1"/>
</dbReference>
<dbReference type="GO" id="GO:0046872">
    <property type="term" value="F:metal ion binding"/>
    <property type="evidence" value="ECO:0007669"/>
    <property type="project" value="UniProtKB-KW"/>
</dbReference>
<keyword evidence="5 8" id="KW-0472">Membrane</keyword>
<dbReference type="RefSeq" id="XP_032805922.1">
    <property type="nucleotide sequence ID" value="XM_032950031.1"/>
</dbReference>
<reference evidence="10 12" key="1">
    <citation type="submission" date="2025-04" db="UniProtKB">
        <authorList>
            <consortium name="RefSeq"/>
        </authorList>
    </citation>
    <scope>IDENTIFICATION</scope>
    <source>
        <tissue evidence="10 12">Sperm</tissue>
    </source>
</reference>
<organism evidence="9 12">
    <name type="scientific">Petromyzon marinus</name>
    <name type="common">Sea lamprey</name>
    <dbReference type="NCBI Taxonomy" id="7757"/>
    <lineage>
        <taxon>Eukaryota</taxon>
        <taxon>Metazoa</taxon>
        <taxon>Chordata</taxon>
        <taxon>Craniata</taxon>
        <taxon>Vertebrata</taxon>
        <taxon>Cyclostomata</taxon>
        <taxon>Hyperoartia</taxon>
        <taxon>Petromyzontiformes</taxon>
        <taxon>Petromyzontidae</taxon>
        <taxon>Petromyzon</taxon>
    </lineage>
</organism>
<evidence type="ECO:0000313" key="10">
    <source>
        <dbReference type="RefSeq" id="XP_032805895.1"/>
    </source>
</evidence>
<feature type="transmembrane region" description="Helical" evidence="8">
    <location>
        <begin position="313"/>
        <end position="335"/>
    </location>
</feature>
<gene>
    <name evidence="10 11 12 13 14 15" type="primary">LOC116940325</name>
</gene>
<keyword evidence="6" id="KW-0862">Zinc</keyword>
<keyword evidence="4 8" id="KW-1133">Transmembrane helix</keyword>
<evidence type="ECO:0000313" key="11">
    <source>
        <dbReference type="RefSeq" id="XP_032805903.1"/>
    </source>
</evidence>
<feature type="binding site" evidence="6">
    <location>
        <position position="102"/>
    </location>
    <ligand>
        <name>Zn(2+)</name>
        <dbReference type="ChEBI" id="CHEBI:29105"/>
    </ligand>
</feature>
<keyword evidence="3 8" id="KW-0812">Transmembrane</keyword>
<accession>A0AAJ7WQ19</accession>
<dbReference type="Proteomes" id="UP001318040">
    <property type="component" value="Chromosome 1"/>
</dbReference>
<dbReference type="RefSeq" id="XP_032805930.1">
    <property type="nucleotide sequence ID" value="XM_032950039.1"/>
</dbReference>
<keyword evidence="6" id="KW-0479">Metal-binding</keyword>
<feature type="transmembrane region" description="Helical" evidence="8">
    <location>
        <begin position="116"/>
        <end position="137"/>
    </location>
</feature>
<feature type="binding site" evidence="6">
    <location>
        <position position="274"/>
    </location>
    <ligand>
        <name>Zn(2+)</name>
        <dbReference type="ChEBI" id="CHEBI:29105"/>
    </ligand>
</feature>
<evidence type="ECO:0000313" key="12">
    <source>
        <dbReference type="RefSeq" id="XP_032805911.1"/>
    </source>
</evidence>
<dbReference type="GeneID" id="116940325"/>
<dbReference type="RefSeq" id="XP_032805941.1">
    <property type="nucleotide sequence ID" value="XM_032950050.1"/>
</dbReference>
<sequence length="362" mass="41019">MNMMGVPPLLGVHQVPQDFHEDSILAGYRNPRSSARECIYSIFQFTNETINIWTHFLPTWYFVWWLLVLWGEVDLLGRPYHRPLAVFMLSCCVYPIASTCAHTFSTMSQRARHICFFFDYAALSLYSLGSAMVYNAYVIPDKWLGGTFHRCFVPIALFNTVLCTSMACYSRLGLPFIHYNRFTLESSLELKRPRMAKVLRVVAFAFPYLFDNIPLFYRIFLCSGEGCTDNEAVPTHRLHTLFAFLTGFLFATHLPERLAPGVFDYVGHSHQLFHVSAIVGTHFQIKAVLLDLHSRADWLSTASVAAPSLLETGGAFCLAIALNLLVIAFFAVGLYSKQQQQRQQPNPVQDNGAINLPKSHAE</sequence>
<dbReference type="RefSeq" id="XP_032805895.1">
    <property type="nucleotide sequence ID" value="XM_032950004.1"/>
</dbReference>
<evidence type="ECO:0000256" key="5">
    <source>
        <dbReference type="ARBA" id="ARBA00023136"/>
    </source>
</evidence>
<dbReference type="KEGG" id="pmrn:116940325"/>
<dbReference type="PANTHER" id="PTHR20855:SF141">
    <property type="entry name" value="MEMBRANE PROGESTIN RECEPTOR GAMMA-B-LIKE"/>
    <property type="match status" value="1"/>
</dbReference>
<evidence type="ECO:0000256" key="1">
    <source>
        <dbReference type="ARBA" id="ARBA00004141"/>
    </source>
</evidence>
<feature type="region of interest" description="Disordered" evidence="7">
    <location>
        <begin position="341"/>
        <end position="362"/>
    </location>
</feature>
<feature type="binding site" evidence="6">
    <location>
        <position position="270"/>
    </location>
    <ligand>
        <name>Zn(2+)</name>
        <dbReference type="ChEBI" id="CHEBI:29105"/>
    </ligand>
</feature>
<evidence type="ECO:0000313" key="15">
    <source>
        <dbReference type="RefSeq" id="XP_032805941.1"/>
    </source>
</evidence>
<reference evidence="9" key="2">
    <citation type="submission" date="2025-05" db="UniProtKB">
        <authorList>
            <consortium name="RefSeq"/>
        </authorList>
    </citation>
    <scope>NUCLEOTIDE SEQUENCE [LARGE SCALE GENOMIC DNA]</scope>
    <source>
        <tissue evidence="11">Sperm</tissue>
    </source>
</reference>
<comment type="subcellular location">
    <subcellularLocation>
        <location evidence="1">Membrane</location>
        <topology evidence="1">Multi-pass membrane protein</topology>
    </subcellularLocation>
</comment>
<evidence type="ECO:0000256" key="7">
    <source>
        <dbReference type="SAM" id="MobiDB-lite"/>
    </source>
</evidence>
<evidence type="ECO:0000313" key="14">
    <source>
        <dbReference type="RefSeq" id="XP_032805930.1"/>
    </source>
</evidence>
<keyword evidence="9" id="KW-1185">Reference proteome</keyword>
<dbReference type="PANTHER" id="PTHR20855">
    <property type="entry name" value="ADIPOR/PROGESTIN RECEPTOR-RELATED"/>
    <property type="match status" value="1"/>
</dbReference>
<feature type="transmembrane region" description="Helical" evidence="8">
    <location>
        <begin position="198"/>
        <end position="220"/>
    </location>
</feature>
<evidence type="ECO:0000256" key="4">
    <source>
        <dbReference type="ARBA" id="ARBA00022989"/>
    </source>
</evidence>
<protein>
    <submittedName>
        <fullName evidence="10 11">Membrane progestin receptor gamma-B-like</fullName>
    </submittedName>
</protein>
<feature type="transmembrane region" description="Helical" evidence="8">
    <location>
        <begin position="83"/>
        <end position="104"/>
    </location>
</feature>
<proteinExistence type="inferred from homology"/>
<dbReference type="Pfam" id="PF03006">
    <property type="entry name" value="HlyIII"/>
    <property type="match status" value="1"/>
</dbReference>
<evidence type="ECO:0000313" key="9">
    <source>
        <dbReference type="Proteomes" id="UP001318040"/>
    </source>
</evidence>
<evidence type="ECO:0000256" key="6">
    <source>
        <dbReference type="PIRSR" id="PIRSR604254-1"/>
    </source>
</evidence>
<feature type="transmembrane region" description="Helical" evidence="8">
    <location>
        <begin position="157"/>
        <end position="177"/>
    </location>
</feature>
<dbReference type="AlphaFoldDB" id="A0AAJ7WQ19"/>
<dbReference type="RefSeq" id="XP_032805911.1">
    <property type="nucleotide sequence ID" value="XM_032950020.1"/>
</dbReference>
<dbReference type="InterPro" id="IPR004254">
    <property type="entry name" value="AdipoR/HlyIII-related"/>
</dbReference>
<evidence type="ECO:0000313" key="13">
    <source>
        <dbReference type="RefSeq" id="XP_032805922.1"/>
    </source>
</evidence>
<dbReference type="GO" id="GO:0016020">
    <property type="term" value="C:membrane"/>
    <property type="evidence" value="ECO:0007669"/>
    <property type="project" value="UniProtKB-SubCell"/>
</dbReference>
<evidence type="ECO:0000256" key="3">
    <source>
        <dbReference type="ARBA" id="ARBA00022692"/>
    </source>
</evidence>
<feature type="transmembrane region" description="Helical" evidence="8">
    <location>
        <begin position="52"/>
        <end position="71"/>
    </location>
</feature>
<evidence type="ECO:0000256" key="2">
    <source>
        <dbReference type="ARBA" id="ARBA00007018"/>
    </source>
</evidence>
<comment type="similarity">
    <text evidence="2">Belongs to the ADIPOR family.</text>
</comment>
<evidence type="ECO:0000256" key="8">
    <source>
        <dbReference type="SAM" id="Phobius"/>
    </source>
</evidence>
<dbReference type="GO" id="GO:0038023">
    <property type="term" value="F:signaling receptor activity"/>
    <property type="evidence" value="ECO:0007669"/>
    <property type="project" value="TreeGrafter"/>
</dbReference>
<name>A0AAJ7WQ19_PETMA</name>